<accession>A0A9W8NI76</accession>
<dbReference type="Pfam" id="PF14420">
    <property type="entry name" value="Clr5"/>
    <property type="match status" value="1"/>
</dbReference>
<keyword evidence="1" id="KW-0732">Signal</keyword>
<protein>
    <recommendedName>
        <fullName evidence="2">Clr5 domain-containing protein</fullName>
    </recommendedName>
</protein>
<dbReference type="InterPro" id="IPR025676">
    <property type="entry name" value="Clr5_dom"/>
</dbReference>
<feature type="chain" id="PRO_5040864534" description="Clr5 domain-containing protein" evidence="1">
    <location>
        <begin position="17"/>
        <end position="592"/>
    </location>
</feature>
<proteinExistence type="predicted"/>
<dbReference type="AlphaFoldDB" id="A0A9W8NI76"/>
<sequence>MHFCLRLLLASPALHAPPPCRHWGGTTRRRCKFRATPRAPTFYVAFENPDTSIECAKTNSTQLLASSKQQWLSTVIFAQKLLSHLFKVRHKNNVGIDIRGRNGRVRESILQLYMHHSAQEVVNILATDYNFSTGLRMLRTKLNEWGAPNKNLSHEDMKYVQKKRRKLQKEGRETQFYHHRQPLTNERLDRFDQRFSKAVEAASPPSTGTPDAITYDTPKPIHQALSATVQTEDCQIQRLECPTTGITLVFAYTRATEPDSRTITHKHQMGKLVMQFSGLSLEPSDQERLLLQGYHTAAEIRKRAFVQEEGSKLATGSLTLERCVDTTCFWVTYPKESCFNQDTKNAIVYHVQYTKFLHSVLSLLSPGADNWTENWFQVEDREGANLKSITEREMGSNAAFYPSLTFLDVYIRIATSVPDPPIIAKISLGVDTQSRPPCSICETDILTIQCFSTGRALSMTIPLVRTPGPDCPMIGNVWVKSSNGGWKAAAASSAGFEHLAPCMKCTSTEEQYNICLERYEVECDRGVWDPLANSEYQESFQTFPLEREHICCNRRSVMDRKIKDTDEKEFDAYQNHGTEFMMSPDDGESWNP</sequence>
<feature type="signal peptide" evidence="1">
    <location>
        <begin position="1"/>
        <end position="16"/>
    </location>
</feature>
<evidence type="ECO:0000313" key="4">
    <source>
        <dbReference type="Proteomes" id="UP001148614"/>
    </source>
</evidence>
<dbReference type="Proteomes" id="UP001148614">
    <property type="component" value="Unassembled WGS sequence"/>
</dbReference>
<name>A0A9W8NI76_9PEZI</name>
<comment type="caution">
    <text evidence="3">The sequence shown here is derived from an EMBL/GenBank/DDBJ whole genome shotgun (WGS) entry which is preliminary data.</text>
</comment>
<dbReference type="EMBL" id="JANPWZ010000451">
    <property type="protein sequence ID" value="KAJ3576902.1"/>
    <property type="molecule type" value="Genomic_DNA"/>
</dbReference>
<evidence type="ECO:0000313" key="3">
    <source>
        <dbReference type="EMBL" id="KAJ3576902.1"/>
    </source>
</evidence>
<reference evidence="3" key="1">
    <citation type="submission" date="2022-07" db="EMBL/GenBank/DDBJ databases">
        <title>Genome Sequence of Xylaria arbuscula.</title>
        <authorList>
            <person name="Buettner E."/>
        </authorList>
    </citation>
    <scope>NUCLEOTIDE SEQUENCE</scope>
    <source>
        <strain evidence="3">VT107</strain>
    </source>
</reference>
<gene>
    <name evidence="3" type="ORF">NPX13_g3566</name>
</gene>
<evidence type="ECO:0000256" key="1">
    <source>
        <dbReference type="SAM" id="SignalP"/>
    </source>
</evidence>
<organism evidence="3 4">
    <name type="scientific">Xylaria arbuscula</name>
    <dbReference type="NCBI Taxonomy" id="114810"/>
    <lineage>
        <taxon>Eukaryota</taxon>
        <taxon>Fungi</taxon>
        <taxon>Dikarya</taxon>
        <taxon>Ascomycota</taxon>
        <taxon>Pezizomycotina</taxon>
        <taxon>Sordariomycetes</taxon>
        <taxon>Xylariomycetidae</taxon>
        <taxon>Xylariales</taxon>
        <taxon>Xylariaceae</taxon>
        <taxon>Xylaria</taxon>
    </lineage>
</organism>
<evidence type="ECO:0000259" key="2">
    <source>
        <dbReference type="Pfam" id="PF14420"/>
    </source>
</evidence>
<feature type="domain" description="Clr5" evidence="2">
    <location>
        <begin position="105"/>
        <end position="147"/>
    </location>
</feature>
<keyword evidence="4" id="KW-1185">Reference proteome</keyword>